<dbReference type="InterPro" id="IPR010572">
    <property type="entry name" value="Tail_dom"/>
</dbReference>
<feature type="domain" description="Tail spike" evidence="1">
    <location>
        <begin position="158"/>
        <end position="358"/>
    </location>
</feature>
<evidence type="ECO:0000259" key="1">
    <source>
        <dbReference type="Pfam" id="PF06605"/>
    </source>
</evidence>
<proteinExistence type="predicted"/>
<reference evidence="2" key="1">
    <citation type="journal article" date="2021" name="Proc. Natl. Acad. Sci. U.S.A.">
        <title>A Catalog of Tens of Thousands of Viruses from Human Metagenomes Reveals Hidden Associations with Chronic Diseases.</title>
        <authorList>
            <person name="Tisza M.J."/>
            <person name="Buck C.B."/>
        </authorList>
    </citation>
    <scope>NUCLEOTIDE SEQUENCE</scope>
    <source>
        <strain evidence="2">CtGgs6</strain>
    </source>
</reference>
<dbReference type="EMBL" id="BK016132">
    <property type="protein sequence ID" value="DAF97332.1"/>
    <property type="molecule type" value="Genomic_DNA"/>
</dbReference>
<organism evidence="2">
    <name type="scientific">Myoviridae sp. ctGgs6</name>
    <dbReference type="NCBI Taxonomy" id="2825072"/>
    <lineage>
        <taxon>Viruses</taxon>
        <taxon>Duplodnaviria</taxon>
        <taxon>Heunggongvirae</taxon>
        <taxon>Uroviricota</taxon>
        <taxon>Caudoviricetes</taxon>
    </lineage>
</organism>
<accession>A0A8S5USE9</accession>
<protein>
    <submittedName>
        <fullName evidence="2">Tail protein</fullName>
    </submittedName>
</protein>
<dbReference type="NCBIfam" id="TIGR01665">
    <property type="entry name" value="put_anti_recept"/>
    <property type="match status" value="1"/>
</dbReference>
<dbReference type="InterPro" id="IPR007119">
    <property type="entry name" value="Phage_tail_spike_N"/>
</dbReference>
<sequence length="381" mass="42525">MSYPILYQSDERSFETMGLGALSDVISCIVTEERNGPFELEMSYPVGGDKYDLLAVDRIILAPPNDTDQWQPFRITSIAQSMNGVARIFAEHVSYQLNHIGVTPFSANRASYAIKAIAVNSVGENPFTFSTDIASTTPYRRDMPTTARLCLSGEDGSLVQVYGGELRFDRFNVQLLERRGIDRDAVVEYGKNLTSLDHEISIQSLFDSIYPYYYGPDTTQEGDPPDVLVQLPERVLEIGTPHSYRRTKVLDLTAEFGGTPTAAELWTRARDYLVANGVTLPDVTMEVSFVPLWQTSEYKHLAPLEQVRLCDTLTVRHPQLGVDVRAKVVKTSYDVVTDRYAAIDLGTATRRLDNTISDIVVAMRDIRSIALHASVAVKKLK</sequence>
<name>A0A8S5USE9_9CAUD</name>
<evidence type="ECO:0000313" key="2">
    <source>
        <dbReference type="EMBL" id="DAF97332.1"/>
    </source>
</evidence>
<dbReference type="Pfam" id="PF06605">
    <property type="entry name" value="Prophage_tail"/>
    <property type="match status" value="1"/>
</dbReference>